<proteinExistence type="predicted"/>
<gene>
    <name evidence="1" type="ORF">PRCB_09235</name>
</gene>
<dbReference type="Proteomes" id="UP000232062">
    <property type="component" value="Unassembled WGS sequence"/>
</dbReference>
<accession>A0A2M9WEB1</accession>
<organism evidence="1 2">
    <name type="scientific">Pantoea rodasii</name>
    <dbReference type="NCBI Taxonomy" id="1076549"/>
    <lineage>
        <taxon>Bacteria</taxon>
        <taxon>Pseudomonadati</taxon>
        <taxon>Pseudomonadota</taxon>
        <taxon>Gammaproteobacteria</taxon>
        <taxon>Enterobacterales</taxon>
        <taxon>Erwiniaceae</taxon>
        <taxon>Pantoea</taxon>
    </lineage>
</organism>
<reference evidence="1 2" key="1">
    <citation type="submission" date="2017-11" db="EMBL/GenBank/DDBJ databases">
        <title>The genome sequence of Pantoea rodasii DSM 26611.</title>
        <authorList>
            <person name="Gao J."/>
            <person name="Mao X."/>
            <person name="Sun J."/>
        </authorList>
    </citation>
    <scope>NUCLEOTIDE SEQUENCE [LARGE SCALE GENOMIC DNA]</scope>
    <source>
        <strain evidence="1 2">DSM 26611</strain>
    </source>
</reference>
<dbReference type="EMBL" id="PIQI01000013">
    <property type="protein sequence ID" value="PJZ05839.1"/>
    <property type="molecule type" value="Genomic_DNA"/>
</dbReference>
<sequence>MSHSLLHELLPRRLHACEAVRTTQARKKELTEEALARSAAPHVEKVIAEIEKAAMAGRGKCSYTFETDSDVAEFACDYIRMTGYQVEEIAEKGNGYTVVIHWWE</sequence>
<comment type="caution">
    <text evidence="1">The sequence shown here is derived from an EMBL/GenBank/DDBJ whole genome shotgun (WGS) entry which is preliminary data.</text>
</comment>
<protein>
    <submittedName>
        <fullName evidence="1">Uncharacterized protein</fullName>
    </submittedName>
</protein>
<dbReference type="OrthoDB" id="9959670at2"/>
<keyword evidence="2" id="KW-1185">Reference proteome</keyword>
<dbReference type="RefSeq" id="WP_100701416.1">
    <property type="nucleotide sequence ID" value="NZ_MLFP01000025.1"/>
</dbReference>
<evidence type="ECO:0000313" key="1">
    <source>
        <dbReference type="EMBL" id="PJZ05839.1"/>
    </source>
</evidence>
<dbReference type="AlphaFoldDB" id="A0A2M9WEB1"/>
<name>A0A2M9WEB1_9GAMM</name>
<evidence type="ECO:0000313" key="2">
    <source>
        <dbReference type="Proteomes" id="UP000232062"/>
    </source>
</evidence>